<dbReference type="EMBL" id="RXIL01000039">
    <property type="protein sequence ID" value="RZN71530.1"/>
    <property type="molecule type" value="Genomic_DNA"/>
</dbReference>
<evidence type="ECO:0000313" key="1">
    <source>
        <dbReference type="EMBL" id="RZN71530.1"/>
    </source>
</evidence>
<comment type="caution">
    <text evidence="1">The sequence shown here is derived from an EMBL/GenBank/DDBJ whole genome shotgun (WGS) entry which is preliminary data.</text>
</comment>
<proteinExistence type="predicted"/>
<dbReference type="AlphaFoldDB" id="A0A520KXX5"/>
<dbReference type="InterPro" id="IPR016762">
    <property type="entry name" value="Methan_mark_17"/>
</dbReference>
<organism evidence="1 2">
    <name type="scientific">Candidatus Methanolliviera hydrocarbonicum</name>
    <dbReference type="NCBI Taxonomy" id="2491085"/>
    <lineage>
        <taxon>Archaea</taxon>
        <taxon>Methanobacteriati</taxon>
        <taxon>Methanobacteriota</taxon>
        <taxon>Candidatus Methanoliparia</taxon>
        <taxon>Candidatus Methanoliparales</taxon>
        <taxon>Candidatus Methanollivieraceae</taxon>
        <taxon>Candidatus Methanolliviera</taxon>
    </lineage>
</organism>
<gene>
    <name evidence="1" type="ORF">EF807_02285</name>
</gene>
<evidence type="ECO:0000313" key="2">
    <source>
        <dbReference type="Proteomes" id="UP000320766"/>
    </source>
</evidence>
<dbReference type="Proteomes" id="UP000320766">
    <property type="component" value="Unassembled WGS sequence"/>
</dbReference>
<reference evidence="1 2" key="1">
    <citation type="journal article" date="2019" name="Nat. Microbiol.">
        <title>Wide diversity of methane and short-chain alkane metabolisms in uncultured archaea.</title>
        <authorList>
            <person name="Borrel G."/>
            <person name="Adam P.S."/>
            <person name="McKay L.J."/>
            <person name="Chen L.X."/>
            <person name="Sierra-Garcia I.N."/>
            <person name="Sieber C.M."/>
            <person name="Letourneur Q."/>
            <person name="Ghozlane A."/>
            <person name="Andersen G.L."/>
            <person name="Li W.J."/>
            <person name="Hallam S.J."/>
            <person name="Muyzer G."/>
            <person name="de Oliveira V.M."/>
            <person name="Inskeep W.P."/>
            <person name="Banfield J.F."/>
            <person name="Gribaldo S."/>
        </authorList>
    </citation>
    <scope>NUCLEOTIDE SEQUENCE [LARGE SCALE GENOMIC DNA]</scope>
    <source>
        <strain evidence="1">NM1b</strain>
    </source>
</reference>
<dbReference type="PIRSF" id="PIRSF019464">
    <property type="entry name" value="UCP019464"/>
    <property type="match status" value="1"/>
</dbReference>
<accession>A0A520KXX5</accession>
<dbReference type="Pfam" id="PF09886">
    <property type="entry name" value="DUF2113"/>
    <property type="match status" value="1"/>
</dbReference>
<protein>
    <submittedName>
        <fullName evidence="1">Methanogenesis marker 17 protein</fullName>
    </submittedName>
</protein>
<name>A0A520KXX5_9EURY</name>
<sequence length="229" mass="26721">MKELQSKRFEVEVLKRLKNGSSRRSDEEEEILDGVVRDVISDLNLTTAIERMKIFMDPEEPYFIIVAILRPPAPPIKLKEVADIYWKGEKIVLSVHEETYMPSILGFLWKNYGRERVEQPERLSAIINTPESEIDKISNFIVHDPSKVLFGNLIDAFERITPEGFRIVKRHFSRSQESRANETFARMKIEDFHTKILGEKEMYFVASEDPIKKDWVKHADRLLTEIGGE</sequence>
<dbReference type="NCBIfam" id="TIGR03291">
    <property type="entry name" value="methan_mark_17"/>
    <property type="match status" value="1"/>
</dbReference>